<dbReference type="GO" id="GO:0003677">
    <property type="term" value="F:DNA binding"/>
    <property type="evidence" value="ECO:0007669"/>
    <property type="project" value="UniProtKB-UniRule"/>
</dbReference>
<sequence length="398" mass="44150">MSGITSKKSKPLSAAVVASVKTPGKYHDGKGTGLFLLVKKSGARSWVQRLMVQGKRREIGLGSPPFVTLAEARDRALDNKRIAVSGGDPLAEKRKNNLALSFEEAARRTHKELAPTWKNPKDRAAFLSTLERYVFPRFGRVALSEVSSADIRQAILAARELAPGVAKKLTYRISSVFKWGIAEGHCLNNPATSDALALPRDPRTVSHRKALPYSKVRDCIETVKASGAGATTKLALEFLILTATRSGETRLARWDEFDLEGGSETTTATWTVPADRMKMKRPHRVPLCGRAVEILREARDLSDGSDLVFPGTKHGKPLSDMTLSKLVKELGFDADVHGFRTSFRTWGQEQTDFPRDVQEAALGHKMGDAAEQAYARSDLFIKRQEMMERWSDFLWSER</sequence>
<dbReference type="InterPro" id="IPR002104">
    <property type="entry name" value="Integrase_catalytic"/>
</dbReference>
<dbReference type="InterPro" id="IPR053876">
    <property type="entry name" value="Phage_int_M"/>
</dbReference>
<dbReference type="RefSeq" id="WP_093973796.1">
    <property type="nucleotide sequence ID" value="NZ_FXXQ01000005.1"/>
</dbReference>
<dbReference type="Pfam" id="PF13356">
    <property type="entry name" value="Arm-DNA-bind_3"/>
    <property type="match status" value="1"/>
</dbReference>
<dbReference type="Gene3D" id="1.10.150.130">
    <property type="match status" value="1"/>
</dbReference>
<keyword evidence="3 5" id="KW-0238">DNA-binding</keyword>
<dbReference type="Pfam" id="PF00589">
    <property type="entry name" value="Phage_integrase"/>
    <property type="match status" value="1"/>
</dbReference>
<evidence type="ECO:0000256" key="4">
    <source>
        <dbReference type="ARBA" id="ARBA00023172"/>
    </source>
</evidence>
<evidence type="ECO:0000256" key="3">
    <source>
        <dbReference type="ARBA" id="ARBA00023125"/>
    </source>
</evidence>
<proteinExistence type="inferred from homology"/>
<dbReference type="GO" id="GO:0006310">
    <property type="term" value="P:DNA recombination"/>
    <property type="evidence" value="ECO:0007669"/>
    <property type="project" value="UniProtKB-KW"/>
</dbReference>
<keyword evidence="9" id="KW-1185">Reference proteome</keyword>
<feature type="domain" description="Core-binding (CB)" evidence="7">
    <location>
        <begin position="100"/>
        <end position="181"/>
    </location>
</feature>
<dbReference type="InterPro" id="IPR050808">
    <property type="entry name" value="Phage_Integrase"/>
</dbReference>
<evidence type="ECO:0000313" key="8">
    <source>
        <dbReference type="EMBL" id="SMX23829.1"/>
    </source>
</evidence>
<dbReference type="PROSITE" id="PS51900">
    <property type="entry name" value="CB"/>
    <property type="match status" value="1"/>
</dbReference>
<dbReference type="AlphaFoldDB" id="A0A238IZC0"/>
<keyword evidence="2" id="KW-0229">DNA integration</keyword>
<comment type="similarity">
    <text evidence="1">Belongs to the 'phage' integrase family.</text>
</comment>
<dbReference type="Gene3D" id="3.30.160.390">
    <property type="entry name" value="Integrase, DNA-binding domain"/>
    <property type="match status" value="1"/>
</dbReference>
<dbReference type="EMBL" id="FXXQ01000005">
    <property type="protein sequence ID" value="SMX23829.1"/>
    <property type="molecule type" value="Genomic_DNA"/>
</dbReference>
<dbReference type="PROSITE" id="PS51898">
    <property type="entry name" value="TYR_RECOMBINASE"/>
    <property type="match status" value="1"/>
</dbReference>
<name>A0A238IZC0_9RHOB</name>
<dbReference type="PANTHER" id="PTHR30629">
    <property type="entry name" value="PROPHAGE INTEGRASE"/>
    <property type="match status" value="1"/>
</dbReference>
<evidence type="ECO:0000313" key="9">
    <source>
        <dbReference type="Proteomes" id="UP000201838"/>
    </source>
</evidence>
<dbReference type="OrthoDB" id="9795573at2"/>
<dbReference type="CDD" id="cd00801">
    <property type="entry name" value="INT_P4_C"/>
    <property type="match status" value="1"/>
</dbReference>
<keyword evidence="4" id="KW-0233">DNA recombination</keyword>
<evidence type="ECO:0000259" key="6">
    <source>
        <dbReference type="PROSITE" id="PS51898"/>
    </source>
</evidence>
<reference evidence="9" key="1">
    <citation type="submission" date="2017-05" db="EMBL/GenBank/DDBJ databases">
        <authorList>
            <person name="Rodrigo-Torres L."/>
            <person name="Arahal R. D."/>
            <person name="Lucena T."/>
        </authorList>
    </citation>
    <scope>NUCLEOTIDE SEQUENCE [LARGE SCALE GENOMIC DNA]</scope>
    <source>
        <strain evidence="9">CECT 8489</strain>
    </source>
</reference>
<organism evidence="8 9">
    <name type="scientific">Boseongicola aestuarii</name>
    <dbReference type="NCBI Taxonomy" id="1470561"/>
    <lineage>
        <taxon>Bacteria</taxon>
        <taxon>Pseudomonadati</taxon>
        <taxon>Pseudomonadota</taxon>
        <taxon>Alphaproteobacteria</taxon>
        <taxon>Rhodobacterales</taxon>
        <taxon>Paracoccaceae</taxon>
        <taxon>Boseongicola</taxon>
    </lineage>
</organism>
<dbReference type="InterPro" id="IPR044068">
    <property type="entry name" value="CB"/>
</dbReference>
<feature type="domain" description="Tyr recombinase" evidence="6">
    <location>
        <begin position="206"/>
        <end position="387"/>
    </location>
</feature>
<dbReference type="InterPro" id="IPR038488">
    <property type="entry name" value="Integrase_DNA-bd_sf"/>
</dbReference>
<dbReference type="InterPro" id="IPR025166">
    <property type="entry name" value="Integrase_DNA_bind_dom"/>
</dbReference>
<dbReference type="Proteomes" id="UP000201838">
    <property type="component" value="Unassembled WGS sequence"/>
</dbReference>
<accession>A0A238IZC0</accession>
<evidence type="ECO:0000259" key="7">
    <source>
        <dbReference type="PROSITE" id="PS51900"/>
    </source>
</evidence>
<evidence type="ECO:0000256" key="1">
    <source>
        <dbReference type="ARBA" id="ARBA00008857"/>
    </source>
</evidence>
<dbReference type="InterPro" id="IPR011010">
    <property type="entry name" value="DNA_brk_join_enz"/>
</dbReference>
<dbReference type="GO" id="GO:0015074">
    <property type="term" value="P:DNA integration"/>
    <property type="evidence" value="ECO:0007669"/>
    <property type="project" value="UniProtKB-KW"/>
</dbReference>
<protein>
    <submittedName>
        <fullName evidence="8">Prophage CP4-57 integrase</fullName>
    </submittedName>
</protein>
<evidence type="ECO:0000256" key="5">
    <source>
        <dbReference type="PROSITE-ProRule" id="PRU01248"/>
    </source>
</evidence>
<gene>
    <name evidence="8" type="primary">intA_3</name>
    <name evidence="8" type="ORF">BOA8489_01942</name>
</gene>
<dbReference type="Pfam" id="PF22022">
    <property type="entry name" value="Phage_int_M"/>
    <property type="match status" value="1"/>
</dbReference>
<dbReference type="SUPFAM" id="SSF56349">
    <property type="entry name" value="DNA breaking-rejoining enzymes"/>
    <property type="match status" value="1"/>
</dbReference>
<dbReference type="InterPro" id="IPR010998">
    <property type="entry name" value="Integrase_recombinase_N"/>
</dbReference>
<dbReference type="Gene3D" id="1.10.443.10">
    <property type="entry name" value="Intergrase catalytic core"/>
    <property type="match status" value="1"/>
</dbReference>
<evidence type="ECO:0000256" key="2">
    <source>
        <dbReference type="ARBA" id="ARBA00022908"/>
    </source>
</evidence>
<dbReference type="PANTHER" id="PTHR30629:SF2">
    <property type="entry name" value="PROPHAGE INTEGRASE INTS-RELATED"/>
    <property type="match status" value="1"/>
</dbReference>
<dbReference type="InterPro" id="IPR013762">
    <property type="entry name" value="Integrase-like_cat_sf"/>
</dbReference>